<dbReference type="OrthoDB" id="116799at2"/>
<proteinExistence type="predicted"/>
<dbReference type="Pfam" id="PF02585">
    <property type="entry name" value="PIG-L"/>
    <property type="match status" value="1"/>
</dbReference>
<accession>W7IQ89</accession>
<name>W7IQ89_9PSEU</name>
<dbReference type="GO" id="GO:0016137">
    <property type="term" value="P:glycoside metabolic process"/>
    <property type="evidence" value="ECO:0007669"/>
    <property type="project" value="UniProtKB-ARBA"/>
</dbReference>
<dbReference type="PANTHER" id="PTHR12993">
    <property type="entry name" value="N-ACETYLGLUCOSAMINYL-PHOSPHATIDYLINOSITOL DE-N-ACETYLASE-RELATED"/>
    <property type="match status" value="1"/>
</dbReference>
<dbReference type="SUPFAM" id="SSF102588">
    <property type="entry name" value="LmbE-like"/>
    <property type="match status" value="1"/>
</dbReference>
<gene>
    <name evidence="2" type="ORF">UO65_6035</name>
</gene>
<evidence type="ECO:0000313" key="2">
    <source>
        <dbReference type="EMBL" id="EWC58681.1"/>
    </source>
</evidence>
<dbReference type="AlphaFoldDB" id="W7IQ89"/>
<comment type="caution">
    <text evidence="2">The sequence shown here is derived from an EMBL/GenBank/DDBJ whole genome shotgun (WGS) entry which is preliminary data.</text>
</comment>
<reference evidence="2 3" key="1">
    <citation type="journal article" date="2014" name="Genome Announc.">
        <title>Draft Genome Sequence of the Antitrypanosomally Active Sponge-Associated Bacterium Actinokineospora sp. Strain EG49.</title>
        <authorList>
            <person name="Harjes J."/>
            <person name="Ryu T."/>
            <person name="Abdelmohsen U.R."/>
            <person name="Moitinho-Silva L."/>
            <person name="Horn H."/>
            <person name="Ravasi T."/>
            <person name="Hentschel U."/>
        </authorList>
    </citation>
    <scope>NUCLEOTIDE SEQUENCE [LARGE SCALE GENOMIC DNA]</scope>
    <source>
        <strain evidence="2 3">EG49</strain>
    </source>
</reference>
<protein>
    <submittedName>
        <fullName evidence="2">LmbE-like protein</fullName>
    </submittedName>
</protein>
<evidence type="ECO:0000313" key="3">
    <source>
        <dbReference type="Proteomes" id="UP000019277"/>
    </source>
</evidence>
<keyword evidence="3" id="KW-1185">Reference proteome</keyword>
<dbReference type="PATRIC" id="fig|909613.9.peg.6036"/>
<dbReference type="RefSeq" id="WP_035289193.1">
    <property type="nucleotide sequence ID" value="NZ_AYXG01000231.1"/>
</dbReference>
<dbReference type="GO" id="GO:0016811">
    <property type="term" value="F:hydrolase activity, acting on carbon-nitrogen (but not peptide) bonds, in linear amides"/>
    <property type="evidence" value="ECO:0007669"/>
    <property type="project" value="TreeGrafter"/>
</dbReference>
<evidence type="ECO:0000256" key="1">
    <source>
        <dbReference type="ARBA" id="ARBA00022833"/>
    </source>
</evidence>
<dbReference type="STRING" id="909613.UO65_6035"/>
<dbReference type="Proteomes" id="UP000019277">
    <property type="component" value="Unassembled WGS sequence"/>
</dbReference>
<dbReference type="eggNOG" id="COG2120">
    <property type="taxonomic scope" value="Bacteria"/>
</dbReference>
<dbReference type="EMBL" id="AYXG01000231">
    <property type="protein sequence ID" value="EWC58681.1"/>
    <property type="molecule type" value="Genomic_DNA"/>
</dbReference>
<sequence length="234" mass="25011">MIEIEGTGTDESTWRAWPVLGALPPLPNPESPVVVVAPHPDDEVLGVGGLLRLARGVRLIAVTDGEASHPTTTVYTKPELAAVRRQETAAALATLGVAARVDRIGMPDGNIDEDALVPLIARVLRPGARCLATWRGDGHPDHEAVGRAAARACARTGARLLEYPVWTWHWSTPGDERVPWSSALRVDLPPEVAAAKRAAVAEFASQVNPLGPDPAILPPPVLRRLTRDFEVVFG</sequence>
<dbReference type="InterPro" id="IPR003737">
    <property type="entry name" value="GlcNAc_PI_deacetylase-related"/>
</dbReference>
<dbReference type="InterPro" id="IPR024078">
    <property type="entry name" value="LmbE-like_dom_sf"/>
</dbReference>
<dbReference type="PANTHER" id="PTHR12993:SF29">
    <property type="entry name" value="BLR3841 PROTEIN"/>
    <property type="match status" value="1"/>
</dbReference>
<keyword evidence="1" id="KW-0862">Zinc</keyword>
<dbReference type="Gene3D" id="3.40.50.10320">
    <property type="entry name" value="LmbE-like"/>
    <property type="match status" value="1"/>
</dbReference>
<organism evidence="2 3">
    <name type="scientific">Actinokineospora spheciospongiae</name>
    <dbReference type="NCBI Taxonomy" id="909613"/>
    <lineage>
        <taxon>Bacteria</taxon>
        <taxon>Bacillati</taxon>
        <taxon>Actinomycetota</taxon>
        <taxon>Actinomycetes</taxon>
        <taxon>Pseudonocardiales</taxon>
        <taxon>Pseudonocardiaceae</taxon>
        <taxon>Actinokineospora</taxon>
    </lineage>
</organism>